<proteinExistence type="predicted"/>
<feature type="non-terminal residue" evidence="1">
    <location>
        <position position="75"/>
    </location>
</feature>
<sequence length="75" mass="9008">NQNGTPLWEDLVTKATKLHTCLRISLGLLTMKRERARERAMSTKSGFWVLWDIKQLTTKLRRFQKSNEHYIIYER</sequence>
<evidence type="ECO:0000313" key="2">
    <source>
        <dbReference type="Proteomes" id="UP001233999"/>
    </source>
</evidence>
<accession>A0AAD7ZB67</accession>
<reference evidence="1" key="1">
    <citation type="journal article" date="2023" name="IScience">
        <title>Live-bearing cockroach genome reveals convergent evolutionary mechanisms linked to viviparity in insects and beyond.</title>
        <authorList>
            <person name="Fouks B."/>
            <person name="Harrison M.C."/>
            <person name="Mikhailova A.A."/>
            <person name="Marchal E."/>
            <person name="English S."/>
            <person name="Carruthers M."/>
            <person name="Jennings E.C."/>
            <person name="Chiamaka E.L."/>
            <person name="Frigard R.A."/>
            <person name="Pippel M."/>
            <person name="Attardo G.M."/>
            <person name="Benoit J.B."/>
            <person name="Bornberg-Bauer E."/>
            <person name="Tobe S.S."/>
        </authorList>
    </citation>
    <scope>NUCLEOTIDE SEQUENCE</scope>
    <source>
        <strain evidence="1">Stay&amp;Tobe</strain>
    </source>
</reference>
<dbReference type="Proteomes" id="UP001233999">
    <property type="component" value="Unassembled WGS sequence"/>
</dbReference>
<comment type="caution">
    <text evidence="1">The sequence shown here is derived from an EMBL/GenBank/DDBJ whole genome shotgun (WGS) entry which is preliminary data.</text>
</comment>
<protein>
    <submittedName>
        <fullName evidence="1">Uncharacterized protein</fullName>
    </submittedName>
</protein>
<keyword evidence="2" id="KW-1185">Reference proteome</keyword>
<name>A0AAD7ZB67_DIPPU</name>
<reference evidence="1" key="2">
    <citation type="submission" date="2023-05" db="EMBL/GenBank/DDBJ databases">
        <authorList>
            <person name="Fouks B."/>
        </authorList>
    </citation>
    <scope>NUCLEOTIDE SEQUENCE</scope>
    <source>
        <strain evidence="1">Stay&amp;Tobe</strain>
        <tissue evidence="1">Testes</tissue>
    </source>
</reference>
<gene>
    <name evidence="1" type="ORF">L9F63_006138</name>
</gene>
<organism evidence="1 2">
    <name type="scientific">Diploptera punctata</name>
    <name type="common">Pacific beetle cockroach</name>
    <dbReference type="NCBI Taxonomy" id="6984"/>
    <lineage>
        <taxon>Eukaryota</taxon>
        <taxon>Metazoa</taxon>
        <taxon>Ecdysozoa</taxon>
        <taxon>Arthropoda</taxon>
        <taxon>Hexapoda</taxon>
        <taxon>Insecta</taxon>
        <taxon>Pterygota</taxon>
        <taxon>Neoptera</taxon>
        <taxon>Polyneoptera</taxon>
        <taxon>Dictyoptera</taxon>
        <taxon>Blattodea</taxon>
        <taxon>Blaberoidea</taxon>
        <taxon>Blaberidae</taxon>
        <taxon>Diplopterinae</taxon>
        <taxon>Diploptera</taxon>
    </lineage>
</organism>
<dbReference type="AlphaFoldDB" id="A0AAD7ZB67"/>
<feature type="non-terminal residue" evidence="1">
    <location>
        <position position="1"/>
    </location>
</feature>
<dbReference type="EMBL" id="JASPKZ010009367">
    <property type="protein sequence ID" value="KAJ9577299.1"/>
    <property type="molecule type" value="Genomic_DNA"/>
</dbReference>
<evidence type="ECO:0000313" key="1">
    <source>
        <dbReference type="EMBL" id="KAJ9577299.1"/>
    </source>
</evidence>